<feature type="compositionally biased region" description="Low complexity" evidence="1">
    <location>
        <begin position="114"/>
        <end position="125"/>
    </location>
</feature>
<feature type="region of interest" description="Disordered" evidence="1">
    <location>
        <begin position="265"/>
        <end position="293"/>
    </location>
</feature>
<evidence type="ECO:0000256" key="1">
    <source>
        <dbReference type="SAM" id="MobiDB-lite"/>
    </source>
</evidence>
<keyword evidence="2" id="KW-1133">Transmembrane helix</keyword>
<feature type="transmembrane region" description="Helical" evidence="2">
    <location>
        <begin position="1533"/>
        <end position="1555"/>
    </location>
</feature>
<feature type="region of interest" description="Disordered" evidence="1">
    <location>
        <begin position="866"/>
        <end position="914"/>
    </location>
</feature>
<feature type="compositionally biased region" description="Low complexity" evidence="1">
    <location>
        <begin position="1303"/>
        <end position="1318"/>
    </location>
</feature>
<feature type="compositionally biased region" description="Polar residues" evidence="1">
    <location>
        <begin position="476"/>
        <end position="487"/>
    </location>
</feature>
<reference evidence="3" key="1">
    <citation type="submission" date="2022-07" db="EMBL/GenBank/DDBJ databases">
        <title>Phylogenomic reconstructions and comparative analyses of Kickxellomycotina fungi.</title>
        <authorList>
            <person name="Reynolds N.K."/>
            <person name="Stajich J.E."/>
            <person name="Barry K."/>
            <person name="Grigoriev I.V."/>
            <person name="Crous P."/>
            <person name="Smith M.E."/>
        </authorList>
    </citation>
    <scope>NUCLEOTIDE SEQUENCE</scope>
    <source>
        <strain evidence="3">RSA 861</strain>
    </source>
</reference>
<feature type="compositionally biased region" description="Acidic residues" evidence="1">
    <location>
        <begin position="1663"/>
        <end position="1674"/>
    </location>
</feature>
<feature type="region of interest" description="Disordered" evidence="1">
    <location>
        <begin position="1298"/>
        <end position="1328"/>
    </location>
</feature>
<keyword evidence="2" id="KW-0812">Transmembrane</keyword>
<accession>A0A9W8DP89</accession>
<feature type="compositionally biased region" description="Polar residues" evidence="1">
    <location>
        <begin position="1141"/>
        <end position="1155"/>
    </location>
</feature>
<feature type="region of interest" description="Disordered" evidence="1">
    <location>
        <begin position="192"/>
        <end position="233"/>
    </location>
</feature>
<feature type="region of interest" description="Disordered" evidence="1">
    <location>
        <begin position="138"/>
        <end position="179"/>
    </location>
</feature>
<feature type="region of interest" description="Disordered" evidence="1">
    <location>
        <begin position="1653"/>
        <end position="1674"/>
    </location>
</feature>
<feature type="compositionally biased region" description="Basic and acidic residues" evidence="1">
    <location>
        <begin position="276"/>
        <end position="293"/>
    </location>
</feature>
<evidence type="ECO:0000256" key="2">
    <source>
        <dbReference type="SAM" id="Phobius"/>
    </source>
</evidence>
<feature type="region of interest" description="Disordered" evidence="1">
    <location>
        <begin position="1123"/>
        <end position="1192"/>
    </location>
</feature>
<dbReference type="Proteomes" id="UP001150569">
    <property type="component" value="Unassembled WGS sequence"/>
</dbReference>
<keyword evidence="4" id="KW-1185">Reference proteome</keyword>
<evidence type="ECO:0000313" key="3">
    <source>
        <dbReference type="EMBL" id="KAJ1912792.1"/>
    </source>
</evidence>
<feature type="compositionally biased region" description="Polar residues" evidence="1">
    <location>
        <begin position="203"/>
        <end position="214"/>
    </location>
</feature>
<gene>
    <name evidence="3" type="ORF">IWQ60_009499</name>
</gene>
<name>A0A9W8DP89_9FUNG</name>
<protein>
    <submittedName>
        <fullName evidence="3">Uncharacterized protein</fullName>
    </submittedName>
</protein>
<dbReference type="EMBL" id="JANBPT010000800">
    <property type="protein sequence ID" value="KAJ1912792.1"/>
    <property type="molecule type" value="Genomic_DNA"/>
</dbReference>
<feature type="compositionally biased region" description="Polar residues" evidence="1">
    <location>
        <begin position="781"/>
        <end position="799"/>
    </location>
</feature>
<evidence type="ECO:0000313" key="4">
    <source>
        <dbReference type="Proteomes" id="UP001150569"/>
    </source>
</evidence>
<comment type="caution">
    <text evidence="3">The sequence shown here is derived from an EMBL/GenBank/DDBJ whole genome shotgun (WGS) entry which is preliminary data.</text>
</comment>
<dbReference type="OrthoDB" id="10437478at2759"/>
<feature type="region of interest" description="Disordered" evidence="1">
    <location>
        <begin position="463"/>
        <end position="505"/>
    </location>
</feature>
<proteinExistence type="predicted"/>
<organism evidence="3 4">
    <name type="scientific">Tieghemiomyces parasiticus</name>
    <dbReference type="NCBI Taxonomy" id="78921"/>
    <lineage>
        <taxon>Eukaryota</taxon>
        <taxon>Fungi</taxon>
        <taxon>Fungi incertae sedis</taxon>
        <taxon>Zoopagomycota</taxon>
        <taxon>Kickxellomycotina</taxon>
        <taxon>Dimargaritomycetes</taxon>
        <taxon>Dimargaritales</taxon>
        <taxon>Dimargaritaceae</taxon>
        <taxon>Tieghemiomyces</taxon>
    </lineage>
</organism>
<feature type="compositionally biased region" description="Gly residues" evidence="1">
    <location>
        <begin position="892"/>
        <end position="901"/>
    </location>
</feature>
<feature type="region of interest" description="Disordered" evidence="1">
    <location>
        <begin position="85"/>
        <end position="125"/>
    </location>
</feature>
<feature type="region of interest" description="Disordered" evidence="1">
    <location>
        <begin position="754"/>
        <end position="816"/>
    </location>
</feature>
<feature type="compositionally biased region" description="Pro residues" evidence="1">
    <location>
        <begin position="85"/>
        <end position="97"/>
    </location>
</feature>
<sequence>MVTLPAPSRPASWANSGVALTDSSLPTYRFDKVNLSGQPVDRGQLLLEMAIEVTILAGETQVPLLPQVSVNDIVSQSIEVLSVPLPPPPPALPPPSTTKPADPVAAHERVARPTSSAAVSTTAAASYDAVRPRLRSLSTAPAQGSRPPALPRSTTSLLHPPLPSVSPFRPISTSPTLQRPALSIMETLAPKSLDNFDADPPAVSSTTSTGSVPRTPTGDRRRGSTVGGMAGAATARRACNCDHSGGRRRPIPDAFLSLRRNVGTRSPMVGAGRATPSDDKSTHHQHGDDCPLRDLPEEEASLAMESPPADSLRRAVTAYLTLDKETQTLCLYAVDEGRYRAVVRTTIPVRHFGNWLGTDDLPMASASLRNLPALAAGTGHTLTLLLPHSPNTEPLDFWLDPGYTQRQMLIPPALAAAGPAPAAMGVRFEFEPTAHLDFGWAPQSRLAECIRFHSQVADPLPSIEPFPGSSAGRASLATTPTPVTSASGGYGPRGSGEPTGTVRMSSPDTVQLLRSTPLDQPAALTYTSTAEQSAILSVAPHRWRFTAMVFLDYTAVAADSDGSPASRLTTDTHWEIPCRFVAQDMDQVKLIEVEAQHSRVHWQLSYNTPTVPTMSPSAVGHIFRSPQVNESTSTGLDTPVEAELRLWVDPPPGTDGPGTTVTATPKRISLILVFEGVYSNDLSLTPSPAGPTAAISSATSAAPPTKPQFHVPRLTLTDVASQIGCLAVSVESPLLIIHELEKKGLYYLNTQDMSRSGSDASDDEDDASWASDASAELSISEVGSNRSQTTGLRSSNRTPLKTDPEDPADWDFGGRVDPHRRRTMFRQLDHVRRISLGPRALLAAGAGRASVAVGGGSLLRRLTSAPSAAIHPPPSVANDNDDGTQLTPTKPGPGGDGGTGTMGSDETPVDAGGEVDWSIFSSPRVALGRTMTDEALPLARRANLFGQLAPALALPLENSDDGLARETPQEAAAFRPAAAVIQDLPEPPLIDRPPREADLTLATPDRPVVYRDYGFSESDYALALQITLRPRTQAPLFTANAVTARLTVAPPRREDPASLIRRHRATPRRTPLSSLVPTAANPATGESHRLVMDLTIQLSVDRDRILHVLPSSTTVAARTGAAPTCSHAGGASHETARWATGSPTPSQPSYLTSSPHARRNLESQWGTGPGAPGPTGSFFEETTPLSTPRPSDVSRDACLRLRFPHLDLDGVGWWVVKVAGRRVPAYVMPHRELWVSLRDYLAALAPTSALATGSNDGSILSLTHPAAHFDSPRDATRPSYGGDDLTITVEVKLTTAFQFSDAPPTTHSTSHRTPTSGTRTRRTPDRPPAYTVPLPIFDMPVEHLTAEVSLPSPVADRYTIETALYELSPLDGADYDRRPKPRSPFTSRHYETTMLEPGDAMWLQIYRVLEEPKAAGDVGTLPLTATTPLRGIAGALDLGSPTKPSVAALVDKNVGTDRCAMVDRCTTAELDPPPPRVGPDTSSVACQANEADDQAARLLVVAQEAVVALDKSHTERVMALQVQVRRTRRRTCALLLTPFILGALSLAGLAVYLHLANDPQLPRPLLDQVLIPAADWVYHQRGELSSPPIIVTTTPEGEEEGSVDEAKYRAWAERHYVCPAVVPEPEVSSPTEASVTMTVASTTTTVPAERVVPPRAAKGSEQSDLEPEVNEMTNDEENPLEQVLTAVYGLWRRYYERLHLLLDPQRPM</sequence>
<keyword evidence="2" id="KW-0472">Membrane</keyword>